<dbReference type="SUPFAM" id="SSF49785">
    <property type="entry name" value="Galactose-binding domain-like"/>
    <property type="match status" value="1"/>
</dbReference>
<dbReference type="InterPro" id="IPR005084">
    <property type="entry name" value="CBM6"/>
</dbReference>
<dbReference type="PROSITE" id="PS51820">
    <property type="entry name" value="PA14"/>
    <property type="match status" value="1"/>
</dbReference>
<accession>A0ABT4RLD9</accession>
<dbReference type="SUPFAM" id="SSF63829">
    <property type="entry name" value="Calcium-dependent phosphotriesterase"/>
    <property type="match status" value="1"/>
</dbReference>
<organism evidence="4 5">
    <name type="scientific">Solirubrobacter deserti</name>
    <dbReference type="NCBI Taxonomy" id="2282478"/>
    <lineage>
        <taxon>Bacteria</taxon>
        <taxon>Bacillati</taxon>
        <taxon>Actinomycetota</taxon>
        <taxon>Thermoleophilia</taxon>
        <taxon>Solirubrobacterales</taxon>
        <taxon>Solirubrobacteraceae</taxon>
        <taxon>Solirubrobacter</taxon>
    </lineage>
</organism>
<feature type="domain" description="CBM6" evidence="2">
    <location>
        <begin position="677"/>
        <end position="807"/>
    </location>
</feature>
<evidence type="ECO:0000259" key="3">
    <source>
        <dbReference type="PROSITE" id="PS51820"/>
    </source>
</evidence>
<sequence>MSHSWIGRAGAVAVAVTGALSAFAGSAAAQTTYENGVTLRTYFLAQQPQKTCVLKSGQTPNVDKLMDNVNWSTAQQFADGREDSYQSTVLARLNAATAGDYAFRLTSDDGSVLRLDDTVVVDHDGLHGDTSKEGAVTLTAGFHNLRIDYIEAGYGQILKLEWKTPGSSSFVVVPKDALSTEAGVVRVTAPGNKYCEGATDTAGDGLRLDTVNPNYTLTDIRPATFQPKVSGMDFLPNGDLVVTTTGDVSSGGWVPNPESGEVYVVKNVAGAKGPGDVTYERVAAGLKNPMGVQIIGDKWYVSERGQLTELSADGADADALMDKKTLATWPNGGNFHEFAFGLIHDADNFYVARSVAINNGGATTDPQPGQNAGTFIKISRSDWKVTTMAGGLRTPNGVGFGPDDQIFVNDNQGAWLPSSKMVHIKPDRFFNHFTNPAGPYDNNPVSAPALWLPQNEIANSPSNPVMIKEGPFKGQMLFGDVTYGGLQRGFLEKVDGEYQGAVFRHSAGLEVGVNRTAIGPDGAIYVGGTGEGGNWGEDNKLRYGLQKLTPNGKNVFDMEKMEVVEGGFRITYTQPISDASAAKVKTAYKFNQWRYVPTSQYGGPKVDEESLLVTDASVSEDKRSVTVKVDGLKPGRVVHARSPRPFTGGAANEELWNTEAWYTLNSLPGYEAPAASGYYEAEEAQVASGAAVQTEHSGYSGSGFVGGFFNAGANMTWQVDVEADGTYPVNIRYANGPNPSTKDKSLALYVNGVKQPNWVFPTTSTTDWKSWAFSTKQLALKAGANQIKLAFETGTDGNVNFDALKIGAEQDICAPSTIEAGYTGLFDGTLESLTKWRLAGAGSFGRQEDCSIRSEGGLGLLWYSAQQFGDYSLKLDWKLVKDDNGGVFVGFPNPGNDPWVAVNNGYEIQIDESDLPDRVTGSIYTFKGADREKVLAALKPLGQWNAYEIRKQGQNIKVLLNGVLVNDFTSTERNIATGYVGVQNHGGGESVWYRNIRLKGGAIEPEEPAGPVVSLAGSFNSELGCAEDWQPSCAAVEMKDTDSDGVYEFSTDKIPAGDWEFKVAHNRSWDENYGADGVRNGADIPLKVAAGKVAHFKYTLATHRVEVTFTNADVTPPTVTPTLDPAQPGPSGGYDGPVTVALAGQDETPGTVTVEYRLDGGEWTAYTAPFQVTGSGTHTVEYRATDATGNVSNVASTTFAITTKAQTNHDIVGAVPPTLSVSLATVSPLGTFIPGVGADYTARTDATVTSTAGQAALTVVDPSTAAPGKLVNGNHVLAQPLQVRAGADAFAPLGASPTALTAFDAPVSGATVPVEFKQSIGANDGLRTGQYSKTLTFTLSTTTP</sequence>
<dbReference type="Gene3D" id="2.60.40.10">
    <property type="entry name" value="Immunoglobulins"/>
    <property type="match status" value="2"/>
</dbReference>
<proteinExistence type="predicted"/>
<feature type="domain" description="PA14" evidence="3">
    <location>
        <begin position="32"/>
        <end position="177"/>
    </location>
</feature>
<dbReference type="Pfam" id="PF07691">
    <property type="entry name" value="PA14"/>
    <property type="match status" value="1"/>
</dbReference>
<dbReference type="Gene3D" id="2.60.120.260">
    <property type="entry name" value="Galactose-binding domain-like"/>
    <property type="match status" value="1"/>
</dbReference>
<dbReference type="InterPro" id="IPR054409">
    <property type="entry name" value="X25_BaPul-like"/>
</dbReference>
<keyword evidence="1" id="KW-0732">Signal</keyword>
<protein>
    <submittedName>
        <fullName evidence="4">DUF1080 domain-containing protein</fullName>
    </submittedName>
</protein>
<dbReference type="Proteomes" id="UP001147700">
    <property type="component" value="Unassembled WGS sequence"/>
</dbReference>
<dbReference type="Pfam" id="PF06439">
    <property type="entry name" value="3keto-disac_hyd"/>
    <property type="match status" value="1"/>
</dbReference>
<dbReference type="CDD" id="cd04083">
    <property type="entry name" value="CBM35_Lmo2446-like"/>
    <property type="match status" value="1"/>
</dbReference>
<dbReference type="SMART" id="SM00758">
    <property type="entry name" value="PA14"/>
    <property type="match status" value="1"/>
</dbReference>
<dbReference type="Gene3D" id="2.60.120.560">
    <property type="entry name" value="Exo-inulinase, domain 1"/>
    <property type="match status" value="1"/>
</dbReference>
<feature type="chain" id="PRO_5046232786" evidence="1">
    <location>
        <begin position="25"/>
        <end position="1344"/>
    </location>
</feature>
<dbReference type="Gene3D" id="3.90.182.10">
    <property type="entry name" value="Toxin - Anthrax Protective Antigen,domain 1"/>
    <property type="match status" value="1"/>
</dbReference>
<dbReference type="InterPro" id="IPR013783">
    <property type="entry name" value="Ig-like_fold"/>
</dbReference>
<dbReference type="InterPro" id="IPR008979">
    <property type="entry name" value="Galactose-bd-like_sf"/>
</dbReference>
<dbReference type="RefSeq" id="WP_202958078.1">
    <property type="nucleotide sequence ID" value="NZ_JAPCID010000024.1"/>
</dbReference>
<dbReference type="EMBL" id="JAPCID010000024">
    <property type="protein sequence ID" value="MDA0139368.1"/>
    <property type="molecule type" value="Genomic_DNA"/>
</dbReference>
<dbReference type="InterPro" id="IPR010496">
    <property type="entry name" value="AL/BT2_dom"/>
</dbReference>
<dbReference type="InterPro" id="IPR037524">
    <property type="entry name" value="PA14/GLEYA"/>
</dbReference>
<dbReference type="PROSITE" id="PS51175">
    <property type="entry name" value="CBM6"/>
    <property type="match status" value="1"/>
</dbReference>
<evidence type="ECO:0000313" key="5">
    <source>
        <dbReference type="Proteomes" id="UP001147700"/>
    </source>
</evidence>
<reference evidence="4" key="1">
    <citation type="submission" date="2022-10" db="EMBL/GenBank/DDBJ databases">
        <title>The WGS of Solirubrobacter sp. CPCC 204708.</title>
        <authorList>
            <person name="Jiang Z."/>
        </authorList>
    </citation>
    <scope>NUCLEOTIDE SEQUENCE</scope>
    <source>
        <strain evidence="4">CPCC 204708</strain>
    </source>
</reference>
<dbReference type="CDD" id="cd12962">
    <property type="entry name" value="X25_BaPul_like"/>
    <property type="match status" value="1"/>
</dbReference>
<dbReference type="NCBIfam" id="NF047446">
    <property type="entry name" value="barrel_OmpL47"/>
    <property type="match status" value="1"/>
</dbReference>
<name>A0ABT4RLD9_9ACTN</name>
<evidence type="ECO:0000256" key="1">
    <source>
        <dbReference type="SAM" id="SignalP"/>
    </source>
</evidence>
<feature type="signal peptide" evidence="1">
    <location>
        <begin position="1"/>
        <end position="24"/>
    </location>
</feature>
<dbReference type="PANTHER" id="PTHR33546">
    <property type="entry name" value="LARGE, MULTIFUNCTIONAL SECRETED PROTEIN-RELATED"/>
    <property type="match status" value="1"/>
</dbReference>
<gene>
    <name evidence="4" type="ORF">OJ962_17830</name>
</gene>
<dbReference type="SUPFAM" id="SSF56988">
    <property type="entry name" value="Anthrax protective antigen"/>
    <property type="match status" value="1"/>
</dbReference>
<dbReference type="PANTHER" id="PTHR33546:SF1">
    <property type="entry name" value="LARGE, MULTIFUNCTIONAL SECRETED PROTEIN"/>
    <property type="match status" value="1"/>
</dbReference>
<dbReference type="Pfam" id="PF22058">
    <property type="entry name" value="X25_BaPul_like"/>
    <property type="match status" value="1"/>
</dbReference>
<dbReference type="InterPro" id="IPR011658">
    <property type="entry name" value="PA14_dom"/>
</dbReference>
<comment type="caution">
    <text evidence="4">The sequence shown here is derived from an EMBL/GenBank/DDBJ whole genome shotgun (WGS) entry which is preliminary data.</text>
</comment>
<keyword evidence="5" id="KW-1185">Reference proteome</keyword>
<dbReference type="Pfam" id="PF16990">
    <property type="entry name" value="CBM_35"/>
    <property type="match status" value="1"/>
</dbReference>
<evidence type="ECO:0000313" key="4">
    <source>
        <dbReference type="EMBL" id="MDA0139368.1"/>
    </source>
</evidence>
<evidence type="ECO:0000259" key="2">
    <source>
        <dbReference type="PROSITE" id="PS51175"/>
    </source>
</evidence>
<dbReference type="InterPro" id="IPR058094">
    <property type="entry name" value="Ig-like_OmpL47-like"/>
</dbReference>